<name>A0A4S2MTN2_9PEZI</name>
<sequence length="897" mass="97426">MSGVYRKLEKRIKSHLPLNQKAEKIVGVSSVNYLEAGNTNSNGVRRPSSRKFSPTISKRKSSQFNPPPPYPKSEISHDAPQHKPQARSSPTSYPDKIDASLPDMTTMLNSKFSSTELSESLTATKLSRASRDSSEYASSSILGSIDQGYVSSSSLGSNRHSLSDPELRLSSKRDSGYESASARSSHYASHNGSPFRSLTRRDSGIDESLDSFSSTPTTSGLPSPVDSLGSSSSEYSLPQTPSHRRSRSWRNSLLEPCSPPPVTIPAAIHGVEIKRIGSPLSTISANSEENLKQPALESTDRRPARKSFRKSVSLDAAQNKSNPTAEKRVSLGFVQCLPSVSPGENNPVHEEGQLYAATSSSNNCASGSSDLTDLEELSRDLEKFAMDGTQAIPRGDKIIITGNQSEPAGDRSAETHQSADGTRQHHTGHGSAGSGGFYSNIGHSDQMFGSFADQFVPGDGGAPLGDGEGNDDEENDDGSSSGAPSPAKLKNKALKRCPWPNCGWSSRDRLKTHLRRVHTKPLECPENTCTQRFGDKWQIERHIKVCHPSLNDQTRGLPQRESEVNHFQHKLISSSCSFSNKEMIAICSANSRQDLVDISRRLRERPELNTNAVYEWRRILSRDQQRSNSLPTPESLASASPPSCHCSENQPQGPSLPAVHHGAYSIMKQLPGVSDIQAADTGRIVTAVHQIIGNSNMEMPDTDAQTLHALDSLRRAFDYLTLHLSVGARAHAAHTGLLQPLRPSPSIPSFDSPDLHATSDKNLPPVPGWEGLTGLEALPSGQPPSDSAYTSEGELPRRAVPETAVPMQTSPPVNPHRYPRRPSVRVMAHQYSIQQGLPPPVLVAPPPTSPPVQPERPTVLYPFGYSVPYGNYPSHRAGPDMKHDPSGQYDTYSYGMN</sequence>
<feature type="region of interest" description="Disordered" evidence="1">
    <location>
        <begin position="876"/>
        <end position="897"/>
    </location>
</feature>
<keyword evidence="4" id="KW-1185">Reference proteome</keyword>
<feature type="region of interest" description="Disordered" evidence="1">
    <location>
        <begin position="284"/>
        <end position="326"/>
    </location>
</feature>
<feature type="region of interest" description="Disordered" evidence="1">
    <location>
        <begin position="114"/>
        <end position="139"/>
    </location>
</feature>
<feature type="compositionally biased region" description="Polar residues" evidence="1">
    <location>
        <begin position="626"/>
        <end position="653"/>
    </location>
</feature>
<reference evidence="3 4" key="1">
    <citation type="submission" date="2019-04" db="EMBL/GenBank/DDBJ databases">
        <title>Comparative genomics and transcriptomics to analyze fruiting body development in filamentous ascomycetes.</title>
        <authorList>
            <consortium name="DOE Joint Genome Institute"/>
            <person name="Lutkenhaus R."/>
            <person name="Traeger S."/>
            <person name="Breuer J."/>
            <person name="Kuo A."/>
            <person name="Lipzen A."/>
            <person name="Pangilinan J."/>
            <person name="Dilworth D."/>
            <person name="Sandor L."/>
            <person name="Poggeler S."/>
            <person name="Barry K."/>
            <person name="Grigoriev I.V."/>
            <person name="Nowrousian M."/>
        </authorList>
    </citation>
    <scope>NUCLEOTIDE SEQUENCE [LARGE SCALE GENOMIC DNA]</scope>
    <source>
        <strain evidence="3 4">CBS 389.68</strain>
    </source>
</reference>
<feature type="compositionally biased region" description="Acidic residues" evidence="1">
    <location>
        <begin position="468"/>
        <end position="477"/>
    </location>
</feature>
<accession>A0A4S2MTN2</accession>
<feature type="region of interest" description="Disordered" evidence="1">
    <location>
        <begin position="623"/>
        <end position="659"/>
    </location>
</feature>
<dbReference type="PROSITE" id="PS00028">
    <property type="entry name" value="ZINC_FINGER_C2H2_1"/>
    <property type="match status" value="1"/>
</dbReference>
<feature type="region of interest" description="Disordered" evidence="1">
    <location>
        <begin position="395"/>
        <end position="490"/>
    </location>
</feature>
<proteinExistence type="predicted"/>
<feature type="compositionally biased region" description="Low complexity" evidence="1">
    <location>
        <begin position="114"/>
        <end position="127"/>
    </location>
</feature>
<dbReference type="OrthoDB" id="4161727at2759"/>
<feature type="region of interest" description="Disordered" evidence="1">
    <location>
        <begin position="740"/>
        <end position="819"/>
    </location>
</feature>
<dbReference type="AlphaFoldDB" id="A0A4S2MTN2"/>
<dbReference type="InterPro" id="IPR013087">
    <property type="entry name" value="Znf_C2H2_type"/>
</dbReference>
<evidence type="ECO:0000259" key="2">
    <source>
        <dbReference type="PROSITE" id="PS00028"/>
    </source>
</evidence>
<evidence type="ECO:0000313" key="4">
    <source>
        <dbReference type="Proteomes" id="UP000298138"/>
    </source>
</evidence>
<feature type="compositionally biased region" description="Low complexity" evidence="1">
    <location>
        <begin position="179"/>
        <end position="190"/>
    </location>
</feature>
<protein>
    <recommendedName>
        <fullName evidence="2">C2H2-type domain-containing protein</fullName>
    </recommendedName>
</protein>
<feature type="compositionally biased region" description="Polar residues" evidence="1">
    <location>
        <begin position="888"/>
        <end position="897"/>
    </location>
</feature>
<gene>
    <name evidence="3" type="ORF">EX30DRAFT_70212</name>
</gene>
<feature type="region of interest" description="Disordered" evidence="1">
    <location>
        <begin position="35"/>
        <end position="101"/>
    </location>
</feature>
<dbReference type="InParanoid" id="A0A4S2MTN2"/>
<feature type="domain" description="C2H2-type" evidence="2">
    <location>
        <begin position="524"/>
        <end position="547"/>
    </location>
</feature>
<evidence type="ECO:0000256" key="1">
    <source>
        <dbReference type="SAM" id="MobiDB-lite"/>
    </source>
</evidence>
<organism evidence="3 4">
    <name type="scientific">Ascodesmis nigricans</name>
    <dbReference type="NCBI Taxonomy" id="341454"/>
    <lineage>
        <taxon>Eukaryota</taxon>
        <taxon>Fungi</taxon>
        <taxon>Dikarya</taxon>
        <taxon>Ascomycota</taxon>
        <taxon>Pezizomycotina</taxon>
        <taxon>Pezizomycetes</taxon>
        <taxon>Pezizales</taxon>
        <taxon>Ascodesmidaceae</taxon>
        <taxon>Ascodesmis</taxon>
    </lineage>
</organism>
<dbReference type="Proteomes" id="UP000298138">
    <property type="component" value="Unassembled WGS sequence"/>
</dbReference>
<feature type="compositionally biased region" description="Gly residues" evidence="1">
    <location>
        <begin position="458"/>
        <end position="467"/>
    </location>
</feature>
<dbReference type="Gene3D" id="3.30.160.60">
    <property type="entry name" value="Classic Zinc Finger"/>
    <property type="match status" value="1"/>
</dbReference>
<dbReference type="SMART" id="SM00355">
    <property type="entry name" value="ZnF_C2H2"/>
    <property type="match status" value="2"/>
</dbReference>
<feature type="compositionally biased region" description="Basic and acidic residues" evidence="1">
    <location>
        <begin position="161"/>
        <end position="176"/>
    </location>
</feature>
<dbReference type="EMBL" id="ML220128">
    <property type="protein sequence ID" value="TGZ79851.1"/>
    <property type="molecule type" value="Genomic_DNA"/>
</dbReference>
<feature type="compositionally biased region" description="Low complexity" evidence="1">
    <location>
        <begin position="211"/>
        <end position="236"/>
    </location>
</feature>
<feature type="region of interest" description="Disordered" evidence="1">
    <location>
        <begin position="152"/>
        <end position="260"/>
    </location>
</feature>
<evidence type="ECO:0000313" key="3">
    <source>
        <dbReference type="EMBL" id="TGZ79851.1"/>
    </source>
</evidence>